<feature type="chain" id="PRO_5002367458" evidence="2">
    <location>
        <begin position="28"/>
        <end position="126"/>
    </location>
</feature>
<evidence type="ECO:0000256" key="1">
    <source>
        <dbReference type="ARBA" id="ARBA00022729"/>
    </source>
</evidence>
<reference evidence="3" key="2">
    <citation type="submission" date="2018-05" db="EMBL/GenBank/DDBJ databases">
        <title>OpunRS2 (Oryza punctata Reference Sequence Version 2).</title>
        <authorList>
            <person name="Zhang J."/>
            <person name="Kudrna D."/>
            <person name="Lee S."/>
            <person name="Talag J."/>
            <person name="Welchert J."/>
            <person name="Wing R.A."/>
        </authorList>
    </citation>
    <scope>NUCLEOTIDE SEQUENCE [LARGE SCALE GENOMIC DNA]</scope>
</reference>
<keyword evidence="1 2" id="KW-0732">Signal</keyword>
<dbReference type="InterPro" id="IPR040361">
    <property type="entry name" value="TPD1"/>
</dbReference>
<evidence type="ECO:0000313" key="3">
    <source>
        <dbReference type="EnsemblPlants" id="OPUNC11G07100.1"/>
    </source>
</evidence>
<sequence length="126" mass="13248">MTTKATTLLLLLAASAVLLCHIDGGVAVASPARTRIRTRRVIGGLPEFQVTIGNKCSCHEGDVMLSYLDGVPADVDRSQIHVAGNDSLCLINNGLQIVKGSPVVFAYTASVPISLSFDNASPRCQP</sequence>
<protein>
    <submittedName>
        <fullName evidence="3">Uncharacterized protein</fullName>
    </submittedName>
</protein>
<dbReference type="eggNOG" id="ENOG502R5C7">
    <property type="taxonomic scope" value="Eukaryota"/>
</dbReference>
<reference evidence="3" key="1">
    <citation type="submission" date="2015-04" db="UniProtKB">
        <authorList>
            <consortium name="EnsemblPlants"/>
        </authorList>
    </citation>
    <scope>IDENTIFICATION</scope>
</reference>
<name>A0A0E0MDZ8_ORYPU</name>
<proteinExistence type="predicted"/>
<dbReference type="AlphaFoldDB" id="A0A0E0MDZ8"/>
<evidence type="ECO:0000313" key="4">
    <source>
        <dbReference type="Proteomes" id="UP000026962"/>
    </source>
</evidence>
<dbReference type="OMA" id="CHEGDVM"/>
<feature type="signal peptide" evidence="2">
    <location>
        <begin position="1"/>
        <end position="27"/>
    </location>
</feature>
<dbReference type="HOGENOM" id="CLU_102808_1_0_1"/>
<accession>A0A0E0MDZ8</accession>
<organism evidence="3">
    <name type="scientific">Oryza punctata</name>
    <name type="common">Red rice</name>
    <dbReference type="NCBI Taxonomy" id="4537"/>
    <lineage>
        <taxon>Eukaryota</taxon>
        <taxon>Viridiplantae</taxon>
        <taxon>Streptophyta</taxon>
        <taxon>Embryophyta</taxon>
        <taxon>Tracheophyta</taxon>
        <taxon>Spermatophyta</taxon>
        <taxon>Magnoliopsida</taxon>
        <taxon>Liliopsida</taxon>
        <taxon>Poales</taxon>
        <taxon>Poaceae</taxon>
        <taxon>BOP clade</taxon>
        <taxon>Oryzoideae</taxon>
        <taxon>Oryzeae</taxon>
        <taxon>Oryzinae</taxon>
        <taxon>Oryza</taxon>
    </lineage>
</organism>
<dbReference type="Proteomes" id="UP000026962">
    <property type="component" value="Chromosome 11"/>
</dbReference>
<dbReference type="Gramene" id="OPUNC11G07100.1">
    <property type="protein sequence ID" value="OPUNC11G07100.1"/>
    <property type="gene ID" value="OPUNC11G07100"/>
</dbReference>
<evidence type="ECO:0000256" key="2">
    <source>
        <dbReference type="SAM" id="SignalP"/>
    </source>
</evidence>
<dbReference type="Pfam" id="PF24068">
    <property type="entry name" value="TPD1_C"/>
    <property type="match status" value="1"/>
</dbReference>
<keyword evidence="4" id="KW-1185">Reference proteome</keyword>
<dbReference type="EnsemblPlants" id="OPUNC11G07100.1">
    <property type="protein sequence ID" value="OPUNC11G07100.1"/>
    <property type="gene ID" value="OPUNC11G07100"/>
</dbReference>